<name>C0DW99_EIKCO</name>
<dbReference type="Proteomes" id="UP000005837">
    <property type="component" value="Unassembled WGS sequence"/>
</dbReference>
<evidence type="ECO:0000313" key="1">
    <source>
        <dbReference type="EMBL" id="EEG23680.1"/>
    </source>
</evidence>
<dbReference type="EMBL" id="ACEA01000033">
    <property type="protein sequence ID" value="EEG23680.1"/>
    <property type="molecule type" value="Genomic_DNA"/>
</dbReference>
<sequence>MVCHNQFPFSDVFCMAGALIPSYCVGLPCCTTCTACGSPPEEEK</sequence>
<proteinExistence type="predicted"/>
<evidence type="ECO:0000313" key="2">
    <source>
        <dbReference type="Proteomes" id="UP000005837"/>
    </source>
</evidence>
<dbReference type="HOGENOM" id="CLU_3215607_0_0_4"/>
<protein>
    <submittedName>
        <fullName evidence="1">Uncharacterized protein</fullName>
    </submittedName>
</protein>
<comment type="caution">
    <text evidence="1">The sequence shown here is derived from an EMBL/GenBank/DDBJ whole genome shotgun (WGS) entry which is preliminary data.</text>
</comment>
<organism evidence="1 2">
    <name type="scientific">Eikenella corrodens ATCC 23834</name>
    <dbReference type="NCBI Taxonomy" id="546274"/>
    <lineage>
        <taxon>Bacteria</taxon>
        <taxon>Pseudomonadati</taxon>
        <taxon>Pseudomonadota</taxon>
        <taxon>Betaproteobacteria</taxon>
        <taxon>Neisseriales</taxon>
        <taxon>Neisseriaceae</taxon>
        <taxon>Eikenella</taxon>
    </lineage>
</organism>
<dbReference type="AlphaFoldDB" id="C0DW99"/>
<accession>C0DW99</accession>
<reference evidence="1 2" key="1">
    <citation type="submission" date="2009-01" db="EMBL/GenBank/DDBJ databases">
        <authorList>
            <person name="Fulton L."/>
            <person name="Clifton S."/>
            <person name="Chinwalla A.T."/>
            <person name="Mitreva M."/>
            <person name="Sodergren E."/>
            <person name="Weinstock G."/>
            <person name="Clifton S."/>
            <person name="Dooling D.J."/>
            <person name="Fulton B."/>
            <person name="Minx P."/>
            <person name="Pepin K.H."/>
            <person name="Johnson M."/>
            <person name="Bhonagiri V."/>
            <person name="Nash W.E."/>
            <person name="Mardis E.R."/>
            <person name="Wilson R.K."/>
        </authorList>
    </citation>
    <scope>NUCLEOTIDE SEQUENCE [LARGE SCALE GENOMIC DNA]</scope>
    <source>
        <strain evidence="1 2">ATCC 23834</strain>
    </source>
</reference>
<gene>
    <name evidence="1" type="ORF">EIKCOROL_01650</name>
</gene>